<name>A0A9X0BE26_9EURO</name>
<gene>
    <name evidence="2" type="ORF">N7509_000448</name>
</gene>
<sequence length="338" mass="39036">MEKTITASQTLYLPHQCQLEVFKDILVQNGYVLDNGRGNTDDITLLRFLRAQKLDLDRAFEQFDTAQTWRQQHNIQTFYDNVDVNYYEESRKMYPQWIGRRDKSGCAIYIFPMRYLTIKRLDAYLKKISSCPTSGEHMVDKPDVGPRDLHFHALYENLQHFVFPFVSQLARPDMSTPISASTHIVDVSGVSIRQFWSIRKYLQEASATATAHYPETLGRVFIVGAPAFFKSIWDMISQWFDPVTRSKIFLLSTSDAETTLRTFIDPSNLPKVYGGELEWQWQDLPNLDGPARELMERLHQDTVEGHTFPKGPIVFEKGCIRLLGTIDGQPRRDGVCLK</sequence>
<feature type="domain" description="CRAL-TRIO" evidence="1">
    <location>
        <begin position="86"/>
        <end position="281"/>
    </location>
</feature>
<dbReference type="InterPro" id="IPR011074">
    <property type="entry name" value="CRAL/TRIO_N_dom"/>
</dbReference>
<dbReference type="RefSeq" id="XP_056493677.1">
    <property type="nucleotide sequence ID" value="XM_056625095.1"/>
</dbReference>
<dbReference type="Pfam" id="PF00650">
    <property type="entry name" value="CRAL_TRIO"/>
    <property type="match status" value="1"/>
</dbReference>
<organism evidence="2 3">
    <name type="scientific">Penicillium cosmopolitanum</name>
    <dbReference type="NCBI Taxonomy" id="1131564"/>
    <lineage>
        <taxon>Eukaryota</taxon>
        <taxon>Fungi</taxon>
        <taxon>Dikarya</taxon>
        <taxon>Ascomycota</taxon>
        <taxon>Pezizomycotina</taxon>
        <taxon>Eurotiomycetes</taxon>
        <taxon>Eurotiomycetidae</taxon>
        <taxon>Eurotiales</taxon>
        <taxon>Aspergillaceae</taxon>
        <taxon>Penicillium</taxon>
    </lineage>
</organism>
<dbReference type="Pfam" id="PF03765">
    <property type="entry name" value="CRAL_TRIO_N"/>
    <property type="match status" value="1"/>
</dbReference>
<protein>
    <recommendedName>
        <fullName evidence="1">CRAL-TRIO domain-containing protein</fullName>
    </recommendedName>
</protein>
<dbReference type="Proteomes" id="UP001147747">
    <property type="component" value="Unassembled WGS sequence"/>
</dbReference>
<dbReference type="SUPFAM" id="SSF46938">
    <property type="entry name" value="CRAL/TRIO N-terminal domain"/>
    <property type="match status" value="1"/>
</dbReference>
<dbReference type="Gene3D" id="1.10.8.20">
    <property type="entry name" value="N-terminal domain of phosphatidylinositol transfer protein sec14p"/>
    <property type="match status" value="1"/>
</dbReference>
<dbReference type="Gene3D" id="3.40.525.10">
    <property type="entry name" value="CRAL-TRIO lipid binding domain"/>
    <property type="match status" value="1"/>
</dbReference>
<reference evidence="2" key="2">
    <citation type="journal article" date="2023" name="IMA Fungus">
        <title>Comparative genomic study of the Penicillium genus elucidates a diverse pangenome and 15 lateral gene transfer events.</title>
        <authorList>
            <person name="Petersen C."/>
            <person name="Sorensen T."/>
            <person name="Nielsen M.R."/>
            <person name="Sondergaard T.E."/>
            <person name="Sorensen J.L."/>
            <person name="Fitzpatrick D.A."/>
            <person name="Frisvad J.C."/>
            <person name="Nielsen K.L."/>
        </authorList>
    </citation>
    <scope>NUCLEOTIDE SEQUENCE</scope>
    <source>
        <strain evidence="2">IBT 29677</strain>
    </source>
</reference>
<evidence type="ECO:0000313" key="3">
    <source>
        <dbReference type="Proteomes" id="UP001147747"/>
    </source>
</evidence>
<accession>A0A9X0BE26</accession>
<comment type="caution">
    <text evidence="2">The sequence shown here is derived from an EMBL/GenBank/DDBJ whole genome shotgun (WGS) entry which is preliminary data.</text>
</comment>
<dbReference type="InterPro" id="IPR036273">
    <property type="entry name" value="CRAL/TRIO_N_dom_sf"/>
</dbReference>
<dbReference type="AlphaFoldDB" id="A0A9X0BE26"/>
<dbReference type="PANTHER" id="PTHR45657:SF3">
    <property type="entry name" value="TRANSPORTER, PUTATIVE (AFU_ORTHOLOGUE AFUA_5G09260)-RELATED"/>
    <property type="match status" value="1"/>
</dbReference>
<dbReference type="PANTHER" id="PTHR45657">
    <property type="entry name" value="CRAL-TRIO DOMAIN-CONTAINING PROTEIN YKL091C-RELATED"/>
    <property type="match status" value="1"/>
</dbReference>
<evidence type="ECO:0000259" key="1">
    <source>
        <dbReference type="PROSITE" id="PS50191"/>
    </source>
</evidence>
<dbReference type="PROSITE" id="PS50191">
    <property type="entry name" value="CRAL_TRIO"/>
    <property type="match status" value="1"/>
</dbReference>
<keyword evidence="3" id="KW-1185">Reference proteome</keyword>
<dbReference type="InterPro" id="IPR001251">
    <property type="entry name" value="CRAL-TRIO_dom"/>
</dbReference>
<dbReference type="InterPro" id="IPR036865">
    <property type="entry name" value="CRAL-TRIO_dom_sf"/>
</dbReference>
<proteinExistence type="predicted"/>
<dbReference type="GeneID" id="81364075"/>
<dbReference type="EMBL" id="JAPZBU010000003">
    <property type="protein sequence ID" value="KAJ5413821.1"/>
    <property type="molecule type" value="Genomic_DNA"/>
</dbReference>
<dbReference type="OrthoDB" id="30289at2759"/>
<evidence type="ECO:0000313" key="2">
    <source>
        <dbReference type="EMBL" id="KAJ5413821.1"/>
    </source>
</evidence>
<dbReference type="SMART" id="SM01100">
    <property type="entry name" value="CRAL_TRIO_N"/>
    <property type="match status" value="1"/>
</dbReference>
<dbReference type="SMART" id="SM00516">
    <property type="entry name" value="SEC14"/>
    <property type="match status" value="1"/>
</dbReference>
<dbReference type="InterPro" id="IPR051026">
    <property type="entry name" value="PI/PC_transfer"/>
</dbReference>
<dbReference type="CDD" id="cd00170">
    <property type="entry name" value="SEC14"/>
    <property type="match status" value="1"/>
</dbReference>
<reference evidence="2" key="1">
    <citation type="submission" date="2022-12" db="EMBL/GenBank/DDBJ databases">
        <authorList>
            <person name="Petersen C."/>
        </authorList>
    </citation>
    <scope>NUCLEOTIDE SEQUENCE</scope>
    <source>
        <strain evidence="2">IBT 29677</strain>
    </source>
</reference>
<dbReference type="SUPFAM" id="SSF52087">
    <property type="entry name" value="CRAL/TRIO domain"/>
    <property type="match status" value="1"/>
</dbReference>